<protein>
    <submittedName>
        <fullName evidence="1">Uncharacterized protein</fullName>
    </submittedName>
</protein>
<name>A0A9D1N1L7_9CLOT</name>
<accession>A0A9D1N1L7</accession>
<dbReference type="Proteomes" id="UP000886748">
    <property type="component" value="Unassembled WGS sequence"/>
</dbReference>
<reference evidence="1" key="2">
    <citation type="journal article" date="2021" name="PeerJ">
        <title>Extensive microbial diversity within the chicken gut microbiome revealed by metagenomics and culture.</title>
        <authorList>
            <person name="Gilroy R."/>
            <person name="Ravi A."/>
            <person name="Getino M."/>
            <person name="Pursley I."/>
            <person name="Horton D.L."/>
            <person name="Alikhan N.F."/>
            <person name="Baker D."/>
            <person name="Gharbi K."/>
            <person name="Hall N."/>
            <person name="Watson M."/>
            <person name="Adriaenssens E.M."/>
            <person name="Foster-Nyarko E."/>
            <person name="Jarju S."/>
            <person name="Secka A."/>
            <person name="Antonio M."/>
            <person name="Oren A."/>
            <person name="Chaudhuri R.R."/>
            <person name="La Ragione R."/>
            <person name="Hildebrand F."/>
            <person name="Pallen M.J."/>
        </authorList>
    </citation>
    <scope>NUCLEOTIDE SEQUENCE</scope>
    <source>
        <strain evidence="1">CHK154-7741</strain>
    </source>
</reference>
<comment type="caution">
    <text evidence="1">The sequence shown here is derived from an EMBL/GenBank/DDBJ whole genome shotgun (WGS) entry which is preliminary data.</text>
</comment>
<proteinExistence type="predicted"/>
<sequence length="74" mass="8686">MIIAKNIYNTKTLLGMLDLAIDSLIENDACSCCKIFPYKDERCGKIDLCKNFIFEGLLNIYRRRKKDKKTNFPY</sequence>
<evidence type="ECO:0000313" key="2">
    <source>
        <dbReference type="Proteomes" id="UP000886748"/>
    </source>
</evidence>
<reference evidence="1" key="1">
    <citation type="submission" date="2020-10" db="EMBL/GenBank/DDBJ databases">
        <authorList>
            <person name="Gilroy R."/>
        </authorList>
    </citation>
    <scope>NUCLEOTIDE SEQUENCE</scope>
    <source>
        <strain evidence="1">CHK154-7741</strain>
    </source>
</reference>
<gene>
    <name evidence="1" type="ORF">IAD26_08275</name>
</gene>
<dbReference type="EMBL" id="DVOD01000059">
    <property type="protein sequence ID" value="HIU93112.1"/>
    <property type="molecule type" value="Genomic_DNA"/>
</dbReference>
<organism evidence="1 2">
    <name type="scientific">Candidatus Limenecus avicola</name>
    <dbReference type="NCBI Taxonomy" id="2840847"/>
    <lineage>
        <taxon>Bacteria</taxon>
        <taxon>Bacillati</taxon>
        <taxon>Bacillota</taxon>
        <taxon>Clostridia</taxon>
        <taxon>Eubacteriales</taxon>
        <taxon>Clostridiaceae</taxon>
        <taxon>Clostridiaceae incertae sedis</taxon>
        <taxon>Candidatus Limenecus</taxon>
    </lineage>
</organism>
<dbReference type="AlphaFoldDB" id="A0A9D1N1L7"/>
<evidence type="ECO:0000313" key="1">
    <source>
        <dbReference type="EMBL" id="HIU93112.1"/>
    </source>
</evidence>